<feature type="compositionally biased region" description="Acidic residues" evidence="2">
    <location>
        <begin position="251"/>
        <end position="261"/>
    </location>
</feature>
<dbReference type="Pfam" id="PF21924">
    <property type="entry name" value="XRCC4_CC"/>
    <property type="match status" value="1"/>
</dbReference>
<accession>A0AAN6IUX4</accession>
<proteinExistence type="predicted"/>
<organism evidence="4 5">
    <name type="scientific">Exophiala dermatitidis</name>
    <name type="common">Black yeast-like fungus</name>
    <name type="synonym">Wangiella dermatitidis</name>
    <dbReference type="NCBI Taxonomy" id="5970"/>
    <lineage>
        <taxon>Eukaryota</taxon>
        <taxon>Fungi</taxon>
        <taxon>Dikarya</taxon>
        <taxon>Ascomycota</taxon>
        <taxon>Pezizomycotina</taxon>
        <taxon>Eurotiomycetes</taxon>
        <taxon>Chaetothyriomycetidae</taxon>
        <taxon>Chaetothyriales</taxon>
        <taxon>Herpotrichiellaceae</taxon>
        <taxon>Exophiala</taxon>
    </lineage>
</organism>
<dbReference type="AlphaFoldDB" id="A0AAN6IUX4"/>
<comment type="caution">
    <text evidence="4">The sequence shown here is derived from an EMBL/GenBank/DDBJ whole genome shotgun (WGS) entry which is preliminary data.</text>
</comment>
<feature type="compositionally biased region" description="Acidic residues" evidence="2">
    <location>
        <begin position="368"/>
        <end position="380"/>
    </location>
</feature>
<feature type="compositionally biased region" description="Polar residues" evidence="2">
    <location>
        <begin position="344"/>
        <end position="361"/>
    </location>
</feature>
<protein>
    <recommendedName>
        <fullName evidence="3">XRCC4 coiled-coil domain-containing protein</fullName>
    </recommendedName>
</protein>
<feature type="compositionally biased region" description="Basic residues" evidence="2">
    <location>
        <begin position="317"/>
        <end position="326"/>
    </location>
</feature>
<evidence type="ECO:0000313" key="5">
    <source>
        <dbReference type="Proteomes" id="UP001161757"/>
    </source>
</evidence>
<dbReference type="InterPro" id="IPR014751">
    <property type="entry name" value="XRCC4-like_C"/>
</dbReference>
<feature type="compositionally biased region" description="Polar residues" evidence="2">
    <location>
        <begin position="283"/>
        <end position="294"/>
    </location>
</feature>
<evidence type="ECO:0000313" key="4">
    <source>
        <dbReference type="EMBL" id="KAJ8988261.1"/>
    </source>
</evidence>
<dbReference type="Proteomes" id="UP001161757">
    <property type="component" value="Unassembled WGS sequence"/>
</dbReference>
<evidence type="ECO:0000259" key="3">
    <source>
        <dbReference type="Pfam" id="PF21924"/>
    </source>
</evidence>
<gene>
    <name evidence="4" type="ORF">HRR80_007677</name>
</gene>
<sequence length="380" mass="41967">MADSSWVIRLEADNGANPILVKISRKEGGHDLDLDLLATDGDAAYAGKVRQRSLRKLRARNYDGSDDDWASIISHTLLLKQGHTISDAQKNNLDVACSTSGKDPNATLTINFRNKVEDITQKLGSIELPQTEETDDVDLFGWTLQAIQQRDHLYKNVETLSGQLKSKDQALKSLQKQIDELVEAKAEHEKQLLSKFTVLLNEKKLKIRNMQRVLSTAKADPSALREISSLIKNEEPAGPGRRSKRHADEAPAGDETDDSDAFETMQVDGVTNARQHRNREAHSPSSREITPTHSETADDDEPDDLGGARPAAERPKTRAASRKKQTAQKVPSPLPPRRELPFQKNRNGQSSDAHASRNQQGTPAAPAADDEETASEDDEL</sequence>
<evidence type="ECO:0000256" key="2">
    <source>
        <dbReference type="SAM" id="MobiDB-lite"/>
    </source>
</evidence>
<dbReference type="InterPro" id="IPR053962">
    <property type="entry name" value="XRCC4_CC"/>
</dbReference>
<reference evidence="4" key="1">
    <citation type="submission" date="2023-01" db="EMBL/GenBank/DDBJ databases">
        <title>Exophiala dermititidis isolated from Cystic Fibrosis Patient.</title>
        <authorList>
            <person name="Kurbessoian T."/>
            <person name="Crocker A."/>
            <person name="Murante D."/>
            <person name="Hogan D.A."/>
            <person name="Stajich J.E."/>
        </authorList>
    </citation>
    <scope>NUCLEOTIDE SEQUENCE</scope>
    <source>
        <strain evidence="4">Ex8</strain>
    </source>
</reference>
<evidence type="ECO:0000256" key="1">
    <source>
        <dbReference type="SAM" id="Coils"/>
    </source>
</evidence>
<dbReference type="PANTHER" id="PTHR42067">
    <property type="entry name" value="YALI0C15378P"/>
    <property type="match status" value="1"/>
</dbReference>
<feature type="domain" description="XRCC4 coiled-coil" evidence="3">
    <location>
        <begin position="168"/>
        <end position="210"/>
    </location>
</feature>
<dbReference type="PANTHER" id="PTHR42067:SF1">
    <property type="entry name" value="MITOTIC APPARATUS PROTEIN P62"/>
    <property type="match status" value="1"/>
</dbReference>
<dbReference type="Gene3D" id="1.20.5.370">
    <property type="match status" value="1"/>
</dbReference>
<dbReference type="EMBL" id="JAJGCB010000019">
    <property type="protein sequence ID" value="KAJ8988261.1"/>
    <property type="molecule type" value="Genomic_DNA"/>
</dbReference>
<keyword evidence="1" id="KW-0175">Coiled coil</keyword>
<name>A0AAN6IUX4_EXODE</name>
<feature type="region of interest" description="Disordered" evidence="2">
    <location>
        <begin position="229"/>
        <end position="380"/>
    </location>
</feature>
<dbReference type="SUPFAM" id="SSF58022">
    <property type="entry name" value="XRCC4, C-terminal oligomerization domain"/>
    <property type="match status" value="1"/>
</dbReference>
<feature type="coiled-coil region" evidence="1">
    <location>
        <begin position="157"/>
        <end position="220"/>
    </location>
</feature>